<dbReference type="EMBL" id="QXGC01003297">
    <property type="protein sequence ID" value="KAE9176830.1"/>
    <property type="molecule type" value="Genomic_DNA"/>
</dbReference>
<evidence type="ECO:0000259" key="5">
    <source>
        <dbReference type="PROSITE" id="PS01358"/>
    </source>
</evidence>
<dbReference type="AlphaFoldDB" id="A0A6A3QVP2"/>
<dbReference type="Proteomes" id="UP000440367">
    <property type="component" value="Unassembled WGS sequence"/>
</dbReference>
<keyword evidence="3" id="KW-0862">Zinc</keyword>
<organism evidence="8 18">
    <name type="scientific">Phytophthora fragariae</name>
    <dbReference type="NCBI Taxonomy" id="53985"/>
    <lineage>
        <taxon>Eukaryota</taxon>
        <taxon>Sar</taxon>
        <taxon>Stramenopiles</taxon>
        <taxon>Oomycota</taxon>
        <taxon>Peronosporomycetes</taxon>
        <taxon>Peronosporales</taxon>
        <taxon>Peronosporaceae</taxon>
        <taxon>Phytophthora</taxon>
    </lineage>
</organism>
<comment type="caution">
    <text evidence="8">The sequence shown here is derived from an EMBL/GenBank/DDBJ whole genome shotgun (WGS) entry which is preliminary data.</text>
</comment>
<evidence type="ECO:0000313" key="19">
    <source>
        <dbReference type="Proteomes" id="UP000460718"/>
    </source>
</evidence>
<dbReference type="Proteomes" id="UP000437068">
    <property type="component" value="Unassembled WGS sequence"/>
</dbReference>
<evidence type="ECO:0000313" key="11">
    <source>
        <dbReference type="EMBL" id="KAE9178157.1"/>
    </source>
</evidence>
<feature type="region of interest" description="Disordered" evidence="4">
    <location>
        <begin position="16"/>
        <end position="35"/>
    </location>
</feature>
<evidence type="ECO:0000313" key="17">
    <source>
        <dbReference type="Proteomes" id="UP000440732"/>
    </source>
</evidence>
<dbReference type="EMBL" id="QXFW01002368">
    <property type="protein sequence ID" value="KAE8979269.1"/>
    <property type="molecule type" value="Genomic_DNA"/>
</dbReference>
<dbReference type="EMBL" id="QXFZ01001838">
    <property type="protein sequence ID" value="KAE9084248.1"/>
    <property type="molecule type" value="Genomic_DNA"/>
</dbReference>
<dbReference type="Proteomes" id="UP000433483">
    <property type="component" value="Unassembled WGS sequence"/>
</dbReference>
<evidence type="ECO:0000313" key="8">
    <source>
        <dbReference type="EMBL" id="KAE9084248.1"/>
    </source>
</evidence>
<dbReference type="Proteomes" id="UP000476176">
    <property type="component" value="Unassembled WGS sequence"/>
</dbReference>
<evidence type="ECO:0000313" key="7">
    <source>
        <dbReference type="EMBL" id="KAE9078742.1"/>
    </source>
</evidence>
<gene>
    <name evidence="13" type="ORF">PF001_g26430</name>
    <name evidence="12" type="ORF">PF002_g25122</name>
    <name evidence="10" type="ORF">PF004_g25951</name>
    <name evidence="11" type="ORF">PF005_g24200</name>
    <name evidence="9" type="ORF">PF006_g23492</name>
    <name evidence="8" type="ORF">PF007_g21587</name>
    <name evidence="7" type="ORF">PF010_g23027</name>
    <name evidence="6" type="ORF">PF011_g22921</name>
</gene>
<evidence type="ECO:0000313" key="12">
    <source>
        <dbReference type="EMBL" id="KAE9189161.1"/>
    </source>
</evidence>
<dbReference type="PROSITE" id="PS01358">
    <property type="entry name" value="ZF_RANBP2_1"/>
    <property type="match status" value="1"/>
</dbReference>
<evidence type="ECO:0000256" key="4">
    <source>
        <dbReference type="SAM" id="MobiDB-lite"/>
    </source>
</evidence>
<dbReference type="EMBL" id="QXFX01002274">
    <property type="protein sequence ID" value="KAE9078742.1"/>
    <property type="molecule type" value="Genomic_DNA"/>
</dbReference>
<evidence type="ECO:0000313" key="21">
    <source>
        <dbReference type="Proteomes" id="UP000488956"/>
    </source>
</evidence>
<dbReference type="GO" id="GO:0008270">
    <property type="term" value="F:zinc ion binding"/>
    <property type="evidence" value="ECO:0007669"/>
    <property type="project" value="UniProtKB-KW"/>
</dbReference>
<proteinExistence type="predicted"/>
<evidence type="ECO:0000313" key="9">
    <source>
        <dbReference type="EMBL" id="KAE9097816.1"/>
    </source>
</evidence>
<evidence type="ECO:0000256" key="1">
    <source>
        <dbReference type="ARBA" id="ARBA00022723"/>
    </source>
</evidence>
<evidence type="ECO:0000256" key="2">
    <source>
        <dbReference type="ARBA" id="ARBA00022771"/>
    </source>
</evidence>
<evidence type="ECO:0000313" key="15">
    <source>
        <dbReference type="Proteomes" id="UP000437068"/>
    </source>
</evidence>
<evidence type="ECO:0000313" key="16">
    <source>
        <dbReference type="Proteomes" id="UP000440367"/>
    </source>
</evidence>
<evidence type="ECO:0000313" key="10">
    <source>
        <dbReference type="EMBL" id="KAE9176830.1"/>
    </source>
</evidence>
<dbReference type="EMBL" id="QXGA01002434">
    <property type="protein sequence ID" value="KAE9097816.1"/>
    <property type="molecule type" value="Genomic_DNA"/>
</dbReference>
<evidence type="ECO:0000313" key="18">
    <source>
        <dbReference type="Proteomes" id="UP000441208"/>
    </source>
</evidence>
<sequence>MARVWMTEINKRSVLQGGPTSQAIAKKKKRKNRTATKTRAIKKPRATRRAVAVGTAVQKTQGRCEDTAAGARTGGSAGARTIEAAGAITVTALQGVVPMQTSPHVTQVNAALSDTDQTAATSNASVTNQTDSGTDQPVLDPVPDWLCMICTFMNCDASATCANCKCDNASAVVDDVTPDTVQDTITVAQLAIVTDQMRTGTIRKDIDTIKKDTDTDHGSTRTDQMYYPSYGEYYTGRDVTVDVNYATTTETWRVSYINDRRQMPLGLEYRVLWVHPDRSCKRLYLRTWEPRARLVEDDFEVEIDLVDRWKASNFDTFEEFWKQDQVGFGLLGADGEGLCLFNALKRATQLAGRPDVIT</sequence>
<evidence type="ECO:0000313" key="14">
    <source>
        <dbReference type="Proteomes" id="UP000433483"/>
    </source>
</evidence>
<dbReference type="EMBL" id="QXGD01002399">
    <property type="protein sequence ID" value="KAE9189161.1"/>
    <property type="molecule type" value="Genomic_DNA"/>
</dbReference>
<reference evidence="14 15" key="1">
    <citation type="submission" date="2018-08" db="EMBL/GenBank/DDBJ databases">
        <title>Genomic investigation of the strawberry pathogen Phytophthora fragariae indicates pathogenicity is determined by transcriptional variation in three key races.</title>
        <authorList>
            <person name="Adams T.M."/>
            <person name="Armitage A.D."/>
            <person name="Sobczyk M.K."/>
            <person name="Bates H.J."/>
            <person name="Dunwell J.M."/>
            <person name="Nellist C.F."/>
            <person name="Harrison R.J."/>
        </authorList>
    </citation>
    <scope>NUCLEOTIDE SEQUENCE [LARGE SCALE GENOMIC DNA]</scope>
    <source>
        <strain evidence="13 15">A4</strain>
        <strain evidence="12 16">BC-1</strain>
        <strain evidence="10 20">BC-23</strain>
        <strain evidence="11 14">NOV-27</strain>
        <strain evidence="9 17">NOV-5</strain>
        <strain evidence="8 18">NOV-71</strain>
        <strain evidence="7 21">ONT-3</strain>
        <strain evidence="6 19">SCRP245</strain>
    </source>
</reference>
<evidence type="ECO:0000313" key="20">
    <source>
        <dbReference type="Proteomes" id="UP000476176"/>
    </source>
</evidence>
<dbReference type="Proteomes" id="UP000440732">
    <property type="component" value="Unassembled WGS sequence"/>
</dbReference>
<feature type="domain" description="RanBP2-type" evidence="5">
    <location>
        <begin position="145"/>
        <end position="164"/>
    </location>
</feature>
<evidence type="ECO:0000256" key="3">
    <source>
        <dbReference type="ARBA" id="ARBA00022833"/>
    </source>
</evidence>
<feature type="compositionally biased region" description="Basic residues" evidence="4">
    <location>
        <begin position="25"/>
        <end position="35"/>
    </location>
</feature>
<dbReference type="EMBL" id="QXGB01002418">
    <property type="protein sequence ID" value="KAE9178157.1"/>
    <property type="molecule type" value="Genomic_DNA"/>
</dbReference>
<protein>
    <recommendedName>
        <fullName evidence="5">RanBP2-type domain-containing protein</fullName>
    </recommendedName>
</protein>
<dbReference type="Proteomes" id="UP000441208">
    <property type="component" value="Unassembled WGS sequence"/>
</dbReference>
<dbReference type="EMBL" id="QXGE01003312">
    <property type="protein sequence ID" value="KAE9275787.1"/>
    <property type="molecule type" value="Genomic_DNA"/>
</dbReference>
<keyword evidence="1" id="KW-0479">Metal-binding</keyword>
<evidence type="ECO:0000313" key="6">
    <source>
        <dbReference type="EMBL" id="KAE8979269.1"/>
    </source>
</evidence>
<keyword evidence="2" id="KW-0863">Zinc-finger</keyword>
<dbReference type="Proteomes" id="UP000488956">
    <property type="component" value="Unassembled WGS sequence"/>
</dbReference>
<dbReference type="InterPro" id="IPR001876">
    <property type="entry name" value="Znf_RanBP2"/>
</dbReference>
<dbReference type="OrthoDB" id="91613at2759"/>
<dbReference type="Proteomes" id="UP000460718">
    <property type="component" value="Unassembled WGS sequence"/>
</dbReference>
<keyword evidence="14" id="KW-1185">Reference proteome</keyword>
<name>A0A6A3QVP2_9STRA</name>
<accession>A0A6A3QVP2</accession>
<evidence type="ECO:0000313" key="13">
    <source>
        <dbReference type="EMBL" id="KAE9275787.1"/>
    </source>
</evidence>